<evidence type="ECO:0000313" key="2">
    <source>
        <dbReference type="Proteomes" id="UP000298327"/>
    </source>
</evidence>
<sequence length="84" mass="9055">MAHAILRCLRGRTQACRRDSARRYSTSSAGPTAGAWSSCIMDEPVEEVEAKEIGKAAELTANTYAAEEGERLHACDRSQSPPCA</sequence>
<dbReference type="Proteomes" id="UP000298327">
    <property type="component" value="Unassembled WGS sequence"/>
</dbReference>
<dbReference type="EMBL" id="SEOQ01001083">
    <property type="protein sequence ID" value="TFY53957.1"/>
    <property type="molecule type" value="Genomic_DNA"/>
</dbReference>
<comment type="caution">
    <text evidence="1">The sequence shown here is derived from an EMBL/GenBank/DDBJ whole genome shotgun (WGS) entry which is preliminary data.</text>
</comment>
<dbReference type="AlphaFoldDB" id="A0A4Y9XX42"/>
<accession>A0A4Y9XX42</accession>
<evidence type="ECO:0000313" key="1">
    <source>
        <dbReference type="EMBL" id="TFY53957.1"/>
    </source>
</evidence>
<organism evidence="1 2">
    <name type="scientific">Dentipellis fragilis</name>
    <dbReference type="NCBI Taxonomy" id="205917"/>
    <lineage>
        <taxon>Eukaryota</taxon>
        <taxon>Fungi</taxon>
        <taxon>Dikarya</taxon>
        <taxon>Basidiomycota</taxon>
        <taxon>Agaricomycotina</taxon>
        <taxon>Agaricomycetes</taxon>
        <taxon>Russulales</taxon>
        <taxon>Hericiaceae</taxon>
        <taxon>Dentipellis</taxon>
    </lineage>
</organism>
<name>A0A4Y9XX42_9AGAM</name>
<proteinExistence type="predicted"/>
<keyword evidence="2" id="KW-1185">Reference proteome</keyword>
<reference evidence="1 2" key="1">
    <citation type="submission" date="2019-02" db="EMBL/GenBank/DDBJ databases">
        <title>Genome sequencing of the rare red list fungi Dentipellis fragilis.</title>
        <authorList>
            <person name="Buettner E."/>
            <person name="Kellner H."/>
        </authorList>
    </citation>
    <scope>NUCLEOTIDE SEQUENCE [LARGE SCALE GENOMIC DNA]</scope>
    <source>
        <strain evidence="1 2">DSM 105465</strain>
    </source>
</reference>
<gene>
    <name evidence="1" type="ORF">EVG20_g9902</name>
</gene>
<protein>
    <submittedName>
        <fullName evidence="1">Uncharacterized protein</fullName>
    </submittedName>
</protein>